<dbReference type="SUPFAM" id="SSF55785">
    <property type="entry name" value="PYP-like sensor domain (PAS domain)"/>
    <property type="match status" value="1"/>
</dbReference>
<dbReference type="InterPro" id="IPR036641">
    <property type="entry name" value="HPT_dom_sf"/>
</dbReference>
<keyword evidence="7 21" id="KW-0808">Transferase</keyword>
<dbReference type="SUPFAM" id="SSF47226">
    <property type="entry name" value="Histidine-containing phosphotransfer domain, HPT domain"/>
    <property type="match status" value="1"/>
</dbReference>
<dbReference type="Gene3D" id="3.30.565.10">
    <property type="entry name" value="Histidine kinase-like ATPase, C-terminal domain"/>
    <property type="match status" value="1"/>
</dbReference>
<dbReference type="RefSeq" id="WP_003189496.1">
    <property type="nucleotide sequence ID" value="NZ_CM001513.1"/>
</dbReference>
<evidence type="ECO:0000256" key="6">
    <source>
        <dbReference type="ARBA" id="ARBA00022553"/>
    </source>
</evidence>
<evidence type="ECO:0000256" key="14">
    <source>
        <dbReference type="PROSITE-ProRule" id="PRU00110"/>
    </source>
</evidence>
<keyword evidence="9 21" id="KW-0418">Kinase</keyword>
<dbReference type="PROSITE" id="PS50110">
    <property type="entry name" value="RESPONSE_REGULATORY"/>
    <property type="match status" value="1"/>
</dbReference>
<dbReference type="EMBL" id="AHPN01000001">
    <property type="protein sequence ID" value="EIK62904.1"/>
    <property type="molecule type" value="Genomic_DNA"/>
</dbReference>
<dbReference type="Pfam" id="PF02518">
    <property type="entry name" value="HATPase_c"/>
    <property type="match status" value="1"/>
</dbReference>
<evidence type="ECO:0000256" key="7">
    <source>
        <dbReference type="ARBA" id="ARBA00022679"/>
    </source>
</evidence>
<evidence type="ECO:0000256" key="10">
    <source>
        <dbReference type="ARBA" id="ARBA00022840"/>
    </source>
</evidence>
<keyword evidence="12" id="KW-0902">Two-component regulatory system</keyword>
<dbReference type="InterPro" id="IPR036097">
    <property type="entry name" value="HisK_dim/P_sf"/>
</dbReference>
<feature type="modified residue" description="Phosphohistidine" evidence="14">
    <location>
        <position position="664"/>
    </location>
</feature>
<comment type="catalytic activity">
    <reaction evidence="1">
        <text>ATP + protein L-histidine = ADP + protein N-phospho-L-histidine.</text>
        <dbReference type="EC" id="2.7.13.3"/>
    </reaction>
</comment>
<dbReference type="CDD" id="cd16922">
    <property type="entry name" value="HATPase_EvgS-ArcB-TorS-like"/>
    <property type="match status" value="1"/>
</dbReference>
<dbReference type="InterPro" id="IPR003661">
    <property type="entry name" value="HisK_dim/P_dom"/>
</dbReference>
<feature type="signal peptide" evidence="17">
    <location>
        <begin position="1"/>
        <end position="24"/>
    </location>
</feature>
<evidence type="ECO:0000256" key="5">
    <source>
        <dbReference type="ARBA" id="ARBA00022519"/>
    </source>
</evidence>
<dbReference type="InterPro" id="IPR035965">
    <property type="entry name" value="PAS-like_dom_sf"/>
</dbReference>
<evidence type="ECO:0000256" key="9">
    <source>
        <dbReference type="ARBA" id="ARBA00022777"/>
    </source>
</evidence>
<dbReference type="Proteomes" id="UP000003213">
    <property type="component" value="Chromosome"/>
</dbReference>
<reference evidence="21" key="1">
    <citation type="journal article" date="2012" name="PLoS Genet.">
        <title>Comparative Genomics of Plant-Associated Pseudomonas spp.: Insights into Diversity and Inheritance of Traits Involved in Multitrophic Interactions.</title>
        <authorList>
            <person name="Loper J.E."/>
            <person name="Hassan K.A."/>
            <person name="Mavrodi D.V."/>
            <person name="Davis E.W.II."/>
            <person name="Lim C.K."/>
            <person name="Shaffer B.T."/>
            <person name="Elbourne L.D."/>
            <person name="Stockwell V.O."/>
            <person name="Hartney S.L."/>
            <person name="Breakwell K."/>
            <person name="Henkels M.D."/>
            <person name="Tetu S.G."/>
            <person name="Rangel L.I."/>
            <person name="Kidarsa T.A."/>
            <person name="Wilson N.L."/>
            <person name="van de Mortel J.E."/>
            <person name="Song C."/>
            <person name="Blumhagen R."/>
            <person name="Radune D."/>
            <person name="Hostetler J.B."/>
            <person name="Brinkac L.M."/>
            <person name="Durkin A.S."/>
            <person name="Kluepfel D.A."/>
            <person name="Wechter W.P."/>
            <person name="Anderson A.J."/>
            <person name="Kim Y.C."/>
            <person name="Pierson L.S.III."/>
            <person name="Pierson E.A."/>
            <person name="Lindow S.E."/>
            <person name="Kobayashi D.Y."/>
            <person name="Raaijmakers J.M."/>
            <person name="Weller D.M."/>
            <person name="Thomashow L.S."/>
            <person name="Allen A.E."/>
            <person name="Paulsen I.T."/>
        </authorList>
    </citation>
    <scope>NUCLEOTIDE SEQUENCE [LARGE SCALE GENOMIC DNA]</scope>
    <source>
        <strain evidence="21">SS101</strain>
    </source>
</reference>
<dbReference type="PRINTS" id="PR00344">
    <property type="entry name" value="BCTRLSENSOR"/>
</dbReference>
<dbReference type="CDD" id="cd00088">
    <property type="entry name" value="HPT"/>
    <property type="match status" value="1"/>
</dbReference>
<feature type="transmembrane region" description="Helical" evidence="16">
    <location>
        <begin position="48"/>
        <end position="71"/>
    </location>
</feature>
<dbReference type="InterPro" id="IPR001789">
    <property type="entry name" value="Sig_transdc_resp-reg_receiver"/>
</dbReference>
<evidence type="ECO:0000259" key="20">
    <source>
        <dbReference type="PROSITE" id="PS50894"/>
    </source>
</evidence>
<dbReference type="Pfam" id="PF00072">
    <property type="entry name" value="Response_reg"/>
    <property type="match status" value="1"/>
</dbReference>
<gene>
    <name evidence="21" type="ORF">PflSS101_1473</name>
</gene>
<keyword evidence="8 16" id="KW-0812">Transmembrane</keyword>
<sequence>MKVLPRFFTSLFAVTLFWHAPAQAFHKESASAPDYEIRLIFHTHGMSTFYGGMLLTCLVTIAFWHGAVLLWRRKMFNPSRALTTYVAAMRMMIDSAPQPIVIRDVEGRLVACNARYLSLRSVDLHKDLGKKIIDMQVMSPSIARQYHEAYLRVMRNRLPEIGGGTLVAGYGDETAVFHWIFPCFDLSGCVIGVIAGWIDVSERQKLLDQLKASQHEAEEASNAKTKFLATMSHEIRTPLNAVLGMLEIASKRAEQGIIDRVSLDVASRAAHGLVDLLGDTLDIVRIESGRLTLAPERVNLHDLAQSVVRIFGGVAQQKLLQLRVEFDPSTDCDVFADALRLKQILSNLLSNAIKFTSRGEVCLSLHCVVSAEGTEVDLTLSVADTGVGISENDQIRLFSPFTQVGNHADPLRTGSGLGLTITQALCEMMGGRLSLISSLGVGTCIEISLRLPLLETIEVSTSDKIVQVARAKRLNILIVDDYPANRLLLSQQLNYLGHDAIDSEDGALGLRAWRQGAFDVVITDGHMPVMNGYDLARAIRDEEQRMGSARCVIVGLTANAQPEEKQRCIDAGMDDCLFKPVSLRVLNSQLSGIEPLARTIDATAAVEGGGLDIDLTTLHQLARGDQDSVSVIISDLAKSLEDDMQLLRRYYSATDLKGLAELAHRIKGGGRIVGAQNVLISCVKLETACIEADTAELLIAVEGLHLAMSSLRLALVELV</sequence>
<keyword evidence="4" id="KW-1003">Cell membrane</keyword>
<dbReference type="InterPro" id="IPR013656">
    <property type="entry name" value="PAS_4"/>
</dbReference>
<dbReference type="InterPro" id="IPR008207">
    <property type="entry name" value="Sig_transdc_His_kin_Hpt_dom"/>
</dbReference>
<dbReference type="InterPro" id="IPR004358">
    <property type="entry name" value="Sig_transdc_His_kin-like_C"/>
</dbReference>
<evidence type="ECO:0000256" key="1">
    <source>
        <dbReference type="ARBA" id="ARBA00000085"/>
    </source>
</evidence>
<evidence type="ECO:0000256" key="4">
    <source>
        <dbReference type="ARBA" id="ARBA00022475"/>
    </source>
</evidence>
<dbReference type="Pfam" id="PF00512">
    <property type="entry name" value="HisKA"/>
    <property type="match status" value="1"/>
</dbReference>
<evidence type="ECO:0000256" key="3">
    <source>
        <dbReference type="ARBA" id="ARBA00012438"/>
    </source>
</evidence>
<comment type="subcellular location">
    <subcellularLocation>
        <location evidence="2">Cell inner membrane</location>
        <topology evidence="2">Multi-pass membrane protein</topology>
    </subcellularLocation>
</comment>
<name>I4KDW4_9PSED</name>
<dbReference type="Gene3D" id="1.20.120.160">
    <property type="entry name" value="HPT domain"/>
    <property type="match status" value="1"/>
</dbReference>
<dbReference type="Gene3D" id="3.40.50.2300">
    <property type="match status" value="1"/>
</dbReference>
<dbReference type="SMART" id="SM00448">
    <property type="entry name" value="REC"/>
    <property type="match status" value="1"/>
</dbReference>
<keyword evidence="10" id="KW-0067">ATP-binding</keyword>
<dbReference type="PROSITE" id="PS50894">
    <property type="entry name" value="HPT"/>
    <property type="match status" value="1"/>
</dbReference>
<dbReference type="Gene3D" id="3.30.450.20">
    <property type="entry name" value="PAS domain"/>
    <property type="match status" value="1"/>
</dbReference>
<keyword evidence="17" id="KW-0732">Signal</keyword>
<dbReference type="SMART" id="SM00387">
    <property type="entry name" value="HATPase_c"/>
    <property type="match status" value="1"/>
</dbReference>
<evidence type="ECO:0000313" key="21">
    <source>
        <dbReference type="EMBL" id="EIK62904.1"/>
    </source>
</evidence>
<dbReference type="PATRIC" id="fig|1038924.3.peg.1446"/>
<dbReference type="SUPFAM" id="SSF47384">
    <property type="entry name" value="Homodimeric domain of signal transducing histidine kinase"/>
    <property type="match status" value="1"/>
</dbReference>
<evidence type="ECO:0000256" key="12">
    <source>
        <dbReference type="ARBA" id="ARBA00023012"/>
    </source>
</evidence>
<dbReference type="GO" id="GO:0009927">
    <property type="term" value="F:histidine phosphotransfer kinase activity"/>
    <property type="evidence" value="ECO:0007669"/>
    <property type="project" value="TreeGrafter"/>
</dbReference>
<keyword evidence="13 16" id="KW-0472">Membrane</keyword>
<dbReference type="CDD" id="cd17546">
    <property type="entry name" value="REC_hyHK_CKI1_RcsC-like"/>
    <property type="match status" value="1"/>
</dbReference>
<feature type="domain" description="Response regulatory" evidence="19">
    <location>
        <begin position="475"/>
        <end position="594"/>
    </location>
</feature>
<proteinExistence type="predicted"/>
<keyword evidence="5" id="KW-0997">Cell inner membrane</keyword>
<feature type="domain" description="HPt" evidence="20">
    <location>
        <begin position="625"/>
        <end position="719"/>
    </location>
</feature>
<evidence type="ECO:0000256" key="16">
    <source>
        <dbReference type="SAM" id="Phobius"/>
    </source>
</evidence>
<evidence type="ECO:0000256" key="15">
    <source>
        <dbReference type="PROSITE-ProRule" id="PRU00169"/>
    </source>
</evidence>
<evidence type="ECO:0000256" key="17">
    <source>
        <dbReference type="SAM" id="SignalP"/>
    </source>
</evidence>
<evidence type="ECO:0000259" key="19">
    <source>
        <dbReference type="PROSITE" id="PS50110"/>
    </source>
</evidence>
<accession>I4KDW4</accession>
<dbReference type="Gene3D" id="1.10.287.130">
    <property type="match status" value="1"/>
</dbReference>
<evidence type="ECO:0000256" key="2">
    <source>
        <dbReference type="ARBA" id="ARBA00004429"/>
    </source>
</evidence>
<feature type="domain" description="Histidine kinase" evidence="18">
    <location>
        <begin position="230"/>
        <end position="453"/>
    </location>
</feature>
<organism evidence="21">
    <name type="scientific">Pseudomonas lactis</name>
    <dbReference type="NCBI Taxonomy" id="1615674"/>
    <lineage>
        <taxon>Bacteria</taxon>
        <taxon>Pseudomonadati</taxon>
        <taxon>Pseudomonadota</taxon>
        <taxon>Gammaproteobacteria</taxon>
        <taxon>Pseudomonadales</taxon>
        <taxon>Pseudomonadaceae</taxon>
        <taxon>Pseudomonas</taxon>
    </lineage>
</organism>
<dbReference type="AlphaFoldDB" id="I4KDW4"/>
<dbReference type="Pfam" id="PF01627">
    <property type="entry name" value="Hpt"/>
    <property type="match status" value="1"/>
</dbReference>
<evidence type="ECO:0000259" key="18">
    <source>
        <dbReference type="PROSITE" id="PS50109"/>
    </source>
</evidence>
<dbReference type="PANTHER" id="PTHR43047">
    <property type="entry name" value="TWO-COMPONENT HISTIDINE PROTEIN KINASE"/>
    <property type="match status" value="1"/>
</dbReference>
<evidence type="ECO:0000256" key="13">
    <source>
        <dbReference type="ARBA" id="ARBA00023136"/>
    </source>
</evidence>
<dbReference type="HOGENOM" id="CLU_000445_114_15_6"/>
<feature type="chain" id="PRO_5003692330" description="histidine kinase" evidence="17">
    <location>
        <begin position="25"/>
        <end position="719"/>
    </location>
</feature>
<keyword evidence="10" id="KW-0547">Nucleotide-binding</keyword>
<dbReference type="PANTHER" id="PTHR43047:SF72">
    <property type="entry name" value="OSMOSENSING HISTIDINE PROTEIN KINASE SLN1"/>
    <property type="match status" value="1"/>
</dbReference>
<feature type="modified residue" description="4-aspartylphosphate" evidence="15">
    <location>
        <position position="524"/>
    </location>
</feature>
<dbReference type="Pfam" id="PF08448">
    <property type="entry name" value="PAS_4"/>
    <property type="match status" value="1"/>
</dbReference>
<dbReference type="GO" id="GO:0000155">
    <property type="term" value="F:phosphorelay sensor kinase activity"/>
    <property type="evidence" value="ECO:0007669"/>
    <property type="project" value="InterPro"/>
</dbReference>
<dbReference type="SMART" id="SM00388">
    <property type="entry name" value="HisKA"/>
    <property type="match status" value="1"/>
</dbReference>
<dbReference type="InterPro" id="IPR011006">
    <property type="entry name" value="CheY-like_superfamily"/>
</dbReference>
<dbReference type="GO" id="GO:0005886">
    <property type="term" value="C:plasma membrane"/>
    <property type="evidence" value="ECO:0007669"/>
    <property type="project" value="UniProtKB-SubCell"/>
</dbReference>
<comment type="caution">
    <text evidence="21">The sequence shown here is derived from an EMBL/GenBank/DDBJ whole genome shotgun (WGS) entry which is preliminary data.</text>
</comment>
<dbReference type="InterPro" id="IPR005467">
    <property type="entry name" value="His_kinase_dom"/>
</dbReference>
<evidence type="ECO:0000256" key="11">
    <source>
        <dbReference type="ARBA" id="ARBA00022989"/>
    </source>
</evidence>
<dbReference type="SUPFAM" id="SSF55874">
    <property type="entry name" value="ATPase domain of HSP90 chaperone/DNA topoisomerase II/histidine kinase"/>
    <property type="match status" value="1"/>
</dbReference>
<keyword evidence="11 16" id="KW-1133">Transmembrane helix</keyword>
<dbReference type="EC" id="2.7.13.3" evidence="3"/>
<dbReference type="InterPro" id="IPR003594">
    <property type="entry name" value="HATPase_dom"/>
</dbReference>
<protein>
    <recommendedName>
        <fullName evidence="3">histidine kinase</fullName>
        <ecNumber evidence="3">2.7.13.3</ecNumber>
    </recommendedName>
</protein>
<evidence type="ECO:0000256" key="8">
    <source>
        <dbReference type="ARBA" id="ARBA00022692"/>
    </source>
</evidence>
<dbReference type="FunFam" id="3.30.565.10:FF:000010">
    <property type="entry name" value="Sensor histidine kinase RcsC"/>
    <property type="match status" value="1"/>
</dbReference>
<dbReference type="InterPro" id="IPR036890">
    <property type="entry name" value="HATPase_C_sf"/>
</dbReference>
<dbReference type="CDD" id="cd00082">
    <property type="entry name" value="HisKA"/>
    <property type="match status" value="1"/>
</dbReference>
<keyword evidence="6 15" id="KW-0597">Phosphoprotein</keyword>
<dbReference type="SUPFAM" id="SSF52172">
    <property type="entry name" value="CheY-like"/>
    <property type="match status" value="1"/>
</dbReference>
<dbReference type="PROSITE" id="PS50109">
    <property type="entry name" value="HIS_KIN"/>
    <property type="match status" value="1"/>
</dbReference>